<keyword evidence="2" id="KW-1185">Reference proteome</keyword>
<reference evidence="2" key="1">
    <citation type="submission" date="2014-09" db="EMBL/GenBank/DDBJ databases">
        <authorList>
            <person name="Mudge J."/>
            <person name="Ramaraj T."/>
            <person name="Lindquist I.E."/>
            <person name="Bharti A.K."/>
            <person name="Sundararajan A."/>
            <person name="Cameron C.T."/>
            <person name="Woodward J.E."/>
            <person name="May G.D."/>
            <person name="Brubaker C."/>
            <person name="Broadhvest J."/>
            <person name="Wilkins T.A."/>
        </authorList>
    </citation>
    <scope>NUCLEOTIDE SEQUENCE</scope>
    <source>
        <strain evidence="2">cv. AKA8401</strain>
    </source>
</reference>
<sequence length="47" mass="5772">MKVPRVESKLRVFCFKIQFRTQDLTKKILYLGNTLRSEERVKNWKSR</sequence>
<proteinExistence type="predicted"/>
<protein>
    <submittedName>
        <fullName evidence="1">Formin-like protein 12</fullName>
    </submittedName>
</protein>
<accession>A0A0B0PHY0</accession>
<dbReference type="AlphaFoldDB" id="A0A0B0PHY0"/>
<dbReference type="EMBL" id="KN423425">
    <property type="protein sequence ID" value="KHG22971.1"/>
    <property type="molecule type" value="Genomic_DNA"/>
</dbReference>
<evidence type="ECO:0000313" key="1">
    <source>
        <dbReference type="EMBL" id="KHG22971.1"/>
    </source>
</evidence>
<gene>
    <name evidence="1" type="ORF">F383_29244</name>
</gene>
<dbReference type="Proteomes" id="UP000032142">
    <property type="component" value="Unassembled WGS sequence"/>
</dbReference>
<name>A0A0B0PHY0_GOSAR</name>
<organism evidence="1 2">
    <name type="scientific">Gossypium arboreum</name>
    <name type="common">Tree cotton</name>
    <name type="synonym">Gossypium nanking</name>
    <dbReference type="NCBI Taxonomy" id="29729"/>
    <lineage>
        <taxon>Eukaryota</taxon>
        <taxon>Viridiplantae</taxon>
        <taxon>Streptophyta</taxon>
        <taxon>Embryophyta</taxon>
        <taxon>Tracheophyta</taxon>
        <taxon>Spermatophyta</taxon>
        <taxon>Magnoliopsida</taxon>
        <taxon>eudicotyledons</taxon>
        <taxon>Gunneridae</taxon>
        <taxon>Pentapetalae</taxon>
        <taxon>rosids</taxon>
        <taxon>malvids</taxon>
        <taxon>Malvales</taxon>
        <taxon>Malvaceae</taxon>
        <taxon>Malvoideae</taxon>
        <taxon>Gossypium</taxon>
    </lineage>
</organism>
<evidence type="ECO:0000313" key="2">
    <source>
        <dbReference type="Proteomes" id="UP000032142"/>
    </source>
</evidence>